<dbReference type="Gene3D" id="2.60.40.3110">
    <property type="match status" value="1"/>
</dbReference>
<dbReference type="OrthoDB" id="8587at2"/>
<evidence type="ECO:0000256" key="1">
    <source>
        <dbReference type="SAM" id="SignalP"/>
    </source>
</evidence>
<evidence type="ECO:0000313" key="2">
    <source>
        <dbReference type="EMBL" id="SFF55547.1"/>
    </source>
</evidence>
<sequence>MKARSAWWSLCLGLELLTVAWRAAWAAAPENGWFADDCDAVQMLHPDHPTPLLLRVLVSPIDPGQDAVIIRAPDGTLYAPPEVYAALQLPPPGPPLVHAGRRYHALDRVAGLRFAVDACRQILSLDRSGIAGTTTRALHTEPAPLRVTPEPGGYMQVQAQYLHADSVDDVSALIDAGLFGSAGLLRQTLRHAGSTIVRLDTHWTYDDPVGMTRLDVGDGITRGGVFGRSLRFGGVQWGRDFSLRPDLVTFPLPDLTDAAALPSAIDVYVDGTLRARDRVPAGPFQLSEVPVLSGAGEIQLVITDLLGRSRIVRYAFYAAPELLRPGLSDYTLEAGFERHGYGLSSLDYGAGFAAATWRYGIADHLTVETHVEASTHRQMAGAGYALLLPGVGVLSSGLAQSAGDGRGGQLYVGLDRQGRDWSLAAQYLVGSDDYLRLGETEPATLRRGFVRASRRLRSGASLSLGWIDDLRAAGHLSILSAGYARQIGAGWSVNLGGTVDLHDSAGDSLLLTVAYAGSPTVSSYGFAQQSDSGTLLRIGTQRNPLHELDWSARATVDRGLIDRISAGGDYRTTRGAVHADVEHGDHDALRLGIDTGIVVLGHDRMWTRPLDGPFALVETDAPQPIHVQIENRASGRSRAGAPLLVTDLRPYQINRISVAPSDFGIERRIDGFERRVAAPGYGGVRVRFTSDARPMRRLRLLLPDGRDVPAGADVTGGDEPAFVGLRGETVVAAPSGRHRLRADWVQGGCEAQVALSADDTVLRPPLEIVCIPVTTEQAP</sequence>
<dbReference type="AlphaFoldDB" id="A0A1I2JQX1"/>
<dbReference type="Proteomes" id="UP000199771">
    <property type="component" value="Unassembled WGS sequence"/>
</dbReference>
<dbReference type="GO" id="GO:0009297">
    <property type="term" value="P:pilus assembly"/>
    <property type="evidence" value="ECO:0007669"/>
    <property type="project" value="InterPro"/>
</dbReference>
<dbReference type="EMBL" id="FOOC01000008">
    <property type="protein sequence ID" value="SFF55547.1"/>
    <property type="molecule type" value="Genomic_DNA"/>
</dbReference>
<dbReference type="PANTHER" id="PTHR30451">
    <property type="entry name" value="OUTER MEMBRANE USHER PROTEIN"/>
    <property type="match status" value="1"/>
</dbReference>
<proteinExistence type="predicted"/>
<feature type="chain" id="PRO_5011435611" evidence="1">
    <location>
        <begin position="27"/>
        <end position="779"/>
    </location>
</feature>
<dbReference type="Gene3D" id="2.60.40.2610">
    <property type="entry name" value="Outer membrane usher protein FimD, plug domain"/>
    <property type="match status" value="1"/>
</dbReference>
<dbReference type="InterPro" id="IPR042186">
    <property type="entry name" value="FimD_plug_dom"/>
</dbReference>
<dbReference type="InterPro" id="IPR000015">
    <property type="entry name" value="Fimb_usher"/>
</dbReference>
<accession>A0A1I2JQX1</accession>
<dbReference type="GO" id="GO:0015473">
    <property type="term" value="F:fimbrial usher porin activity"/>
    <property type="evidence" value="ECO:0007669"/>
    <property type="project" value="InterPro"/>
</dbReference>
<reference evidence="2 3" key="1">
    <citation type="submission" date="2016-10" db="EMBL/GenBank/DDBJ databases">
        <authorList>
            <person name="de Groot N.N."/>
        </authorList>
    </citation>
    <scope>NUCLEOTIDE SEQUENCE [LARGE SCALE GENOMIC DNA]</scope>
    <source>
        <strain evidence="2 3">DSM 23609</strain>
    </source>
</reference>
<protein>
    <submittedName>
        <fullName evidence="2">Outer membrane usher protein</fullName>
    </submittedName>
</protein>
<feature type="signal peptide" evidence="1">
    <location>
        <begin position="1"/>
        <end position="26"/>
    </location>
</feature>
<gene>
    <name evidence="2" type="ORF">SAMN04488120_108104</name>
</gene>
<dbReference type="PANTHER" id="PTHR30451:SF5">
    <property type="entry name" value="SLR0019 PROTEIN"/>
    <property type="match status" value="1"/>
</dbReference>
<name>A0A1I2JQX1_9GAMM</name>
<keyword evidence="1" id="KW-0732">Signal</keyword>
<dbReference type="RefSeq" id="WP_091534166.1">
    <property type="nucleotide sequence ID" value="NZ_FOOC01000008.1"/>
</dbReference>
<dbReference type="STRING" id="1076937.SAMN04488120_108104"/>
<dbReference type="GO" id="GO:0009279">
    <property type="term" value="C:cell outer membrane"/>
    <property type="evidence" value="ECO:0007669"/>
    <property type="project" value="TreeGrafter"/>
</dbReference>
<evidence type="ECO:0000313" key="3">
    <source>
        <dbReference type="Proteomes" id="UP000199771"/>
    </source>
</evidence>
<dbReference type="Pfam" id="PF00577">
    <property type="entry name" value="Usher"/>
    <property type="match status" value="1"/>
</dbReference>
<organism evidence="2 3">
    <name type="scientific">Fontimonas thermophila</name>
    <dbReference type="NCBI Taxonomy" id="1076937"/>
    <lineage>
        <taxon>Bacteria</taxon>
        <taxon>Pseudomonadati</taxon>
        <taxon>Pseudomonadota</taxon>
        <taxon>Gammaproteobacteria</taxon>
        <taxon>Nevskiales</taxon>
        <taxon>Nevskiaceae</taxon>
        <taxon>Fontimonas</taxon>
    </lineage>
</organism>
<keyword evidence="3" id="KW-1185">Reference proteome</keyword>